<dbReference type="Proteomes" id="UP001159428">
    <property type="component" value="Unassembled WGS sequence"/>
</dbReference>
<reference evidence="3 4" key="1">
    <citation type="submission" date="2022-05" db="EMBL/GenBank/DDBJ databases">
        <authorList>
            <consortium name="Genoscope - CEA"/>
            <person name="William W."/>
        </authorList>
    </citation>
    <scope>NUCLEOTIDE SEQUENCE [LARGE SCALE GENOMIC DNA]</scope>
</reference>
<keyword evidence="1" id="KW-0689">Ribosomal protein</keyword>
<evidence type="ECO:0000256" key="1">
    <source>
        <dbReference type="ARBA" id="ARBA00022980"/>
    </source>
</evidence>
<evidence type="ECO:0000313" key="4">
    <source>
        <dbReference type="Proteomes" id="UP001159428"/>
    </source>
</evidence>
<evidence type="ECO:0000313" key="3">
    <source>
        <dbReference type="EMBL" id="CAH3147129.1"/>
    </source>
</evidence>
<dbReference type="AlphaFoldDB" id="A0AAU9XGR2"/>
<protein>
    <submittedName>
        <fullName evidence="3">Uncharacterized protein</fullName>
    </submittedName>
</protein>
<comment type="caution">
    <text evidence="3">The sequence shown here is derived from an EMBL/GenBank/DDBJ whole genome shotgun (WGS) entry which is preliminary data.</text>
</comment>
<keyword evidence="2" id="KW-0687">Ribonucleoprotein</keyword>
<proteinExistence type="predicted"/>
<organism evidence="3 4">
    <name type="scientific">Pocillopora meandrina</name>
    <dbReference type="NCBI Taxonomy" id="46732"/>
    <lineage>
        <taxon>Eukaryota</taxon>
        <taxon>Metazoa</taxon>
        <taxon>Cnidaria</taxon>
        <taxon>Anthozoa</taxon>
        <taxon>Hexacorallia</taxon>
        <taxon>Scleractinia</taxon>
        <taxon>Astrocoeniina</taxon>
        <taxon>Pocilloporidae</taxon>
        <taxon>Pocillopora</taxon>
    </lineage>
</organism>
<sequence>MVTKTTGTKIASDGFKERVFEASLADLQNDEVAFSKFKLIVEDIQDAPGQDIERACQSIYPLHDVFIRKFK</sequence>
<dbReference type="EMBL" id="CALNXJ010000042">
    <property type="protein sequence ID" value="CAH3147129.1"/>
    <property type="molecule type" value="Genomic_DNA"/>
</dbReference>
<gene>
    <name evidence="3" type="ORF">PMEA_00023302</name>
</gene>
<feature type="non-terminal residue" evidence="3">
    <location>
        <position position="71"/>
    </location>
</feature>
<accession>A0AAU9XGR2</accession>
<dbReference type="GO" id="GO:0006412">
    <property type="term" value="P:translation"/>
    <property type="evidence" value="ECO:0007669"/>
    <property type="project" value="InterPro"/>
</dbReference>
<keyword evidence="4" id="KW-1185">Reference proteome</keyword>
<name>A0AAU9XGR2_9CNID</name>
<dbReference type="SMART" id="SM01397">
    <property type="entry name" value="Ribosomal_S3Ae"/>
    <property type="match status" value="1"/>
</dbReference>
<evidence type="ECO:0000256" key="2">
    <source>
        <dbReference type="ARBA" id="ARBA00023274"/>
    </source>
</evidence>
<dbReference type="GO" id="GO:0005840">
    <property type="term" value="C:ribosome"/>
    <property type="evidence" value="ECO:0007669"/>
    <property type="project" value="UniProtKB-KW"/>
</dbReference>
<dbReference type="GO" id="GO:1990904">
    <property type="term" value="C:ribonucleoprotein complex"/>
    <property type="evidence" value="ECO:0007669"/>
    <property type="project" value="UniProtKB-KW"/>
</dbReference>
<dbReference type="GO" id="GO:0003735">
    <property type="term" value="F:structural constituent of ribosome"/>
    <property type="evidence" value="ECO:0007669"/>
    <property type="project" value="InterPro"/>
</dbReference>
<dbReference type="InterPro" id="IPR001593">
    <property type="entry name" value="Ribosomal_eS1"/>
</dbReference>